<dbReference type="Pfam" id="PF14901">
    <property type="entry name" value="Jiv90"/>
    <property type="match status" value="1"/>
</dbReference>
<evidence type="ECO:0000256" key="2">
    <source>
        <dbReference type="SAM" id="Phobius"/>
    </source>
</evidence>
<keyword evidence="2" id="KW-0472">Membrane</keyword>
<name>A0A2J7ZXL1_9CHLO</name>
<dbReference type="Proteomes" id="UP000236333">
    <property type="component" value="Unassembled WGS sequence"/>
</dbReference>
<evidence type="ECO:0000313" key="4">
    <source>
        <dbReference type="EMBL" id="PNH05011.1"/>
    </source>
</evidence>
<keyword evidence="5" id="KW-1185">Reference proteome</keyword>
<dbReference type="AlphaFoldDB" id="A0A2J7ZXL1"/>
<feature type="region of interest" description="Disordered" evidence="1">
    <location>
        <begin position="231"/>
        <end position="260"/>
    </location>
</feature>
<evidence type="ECO:0000313" key="5">
    <source>
        <dbReference type="Proteomes" id="UP000236333"/>
    </source>
</evidence>
<keyword evidence="2" id="KW-1133">Transmembrane helix</keyword>
<dbReference type="PANTHER" id="PTHR45270:SF4">
    <property type="entry name" value="CHAPERONE DNAJ-DOMAIN SUPERFAMILY PROTEIN"/>
    <property type="match status" value="1"/>
</dbReference>
<reference evidence="4 5" key="1">
    <citation type="journal article" date="2017" name="Mol. Biol. Evol.">
        <title>The 4-celled Tetrabaena socialis nuclear genome reveals the essential components for genetic control of cell number at the origin of multicellularity in the volvocine lineage.</title>
        <authorList>
            <person name="Featherston J."/>
            <person name="Arakaki Y."/>
            <person name="Hanschen E.R."/>
            <person name="Ferris P.J."/>
            <person name="Michod R.E."/>
            <person name="Olson B.J.S.C."/>
            <person name="Nozaki H."/>
            <person name="Durand P.M."/>
        </authorList>
    </citation>
    <scope>NUCLEOTIDE SEQUENCE [LARGE SCALE GENOMIC DNA]</scope>
    <source>
        <strain evidence="4 5">NIES-571</strain>
    </source>
</reference>
<proteinExistence type="predicted"/>
<gene>
    <name evidence="4" type="ORF">TSOC_008776</name>
</gene>
<sequence length="260" mass="28862">MSNASVIEQTPQYTLTYQDDGIEEKLLLTVQLPGFLCSLLHLTGQHRLARQLNKHNKRYLGWSLFSAAATGGPMAWGVYYIRAWVLAILRSLLFFFLRPPLWLAALQTLLLYASINPKLYTALCLAAPLPLLMRLGAAKRREAWEAGRVGANARFCSECRTYHPAVEGDMWIWEDPGAFWFVDRRMYLCLGGMVVDITEVASCGNNNMFQDTQGRRLPANTHAVQYRLGRNSGAKAGGTAGGASAARGKGVPKGRKGKRR</sequence>
<organism evidence="4 5">
    <name type="scientific">Tetrabaena socialis</name>
    <dbReference type="NCBI Taxonomy" id="47790"/>
    <lineage>
        <taxon>Eukaryota</taxon>
        <taxon>Viridiplantae</taxon>
        <taxon>Chlorophyta</taxon>
        <taxon>core chlorophytes</taxon>
        <taxon>Chlorophyceae</taxon>
        <taxon>CS clade</taxon>
        <taxon>Chlamydomonadales</taxon>
        <taxon>Tetrabaenaceae</taxon>
        <taxon>Tetrabaena</taxon>
    </lineage>
</organism>
<feature type="transmembrane region" description="Helical" evidence="2">
    <location>
        <begin position="59"/>
        <end position="81"/>
    </location>
</feature>
<dbReference type="OrthoDB" id="1507364at2759"/>
<accession>A0A2J7ZXL1</accession>
<feature type="compositionally biased region" description="Basic residues" evidence="1">
    <location>
        <begin position="250"/>
        <end position="260"/>
    </location>
</feature>
<dbReference type="InterPro" id="IPR032843">
    <property type="entry name" value="Jiv"/>
</dbReference>
<feature type="transmembrane region" description="Helical" evidence="2">
    <location>
        <begin position="93"/>
        <end position="113"/>
    </location>
</feature>
<dbReference type="PANTHER" id="PTHR45270">
    <property type="entry name" value="OS03G0832900 PROTEIN"/>
    <property type="match status" value="1"/>
</dbReference>
<feature type="domain" description="Cleavage inducing molecular chaperone Jiv" evidence="3">
    <location>
        <begin position="147"/>
        <end position="228"/>
    </location>
</feature>
<protein>
    <recommendedName>
        <fullName evidence="3">Cleavage inducing molecular chaperone Jiv domain-containing protein</fullName>
    </recommendedName>
</protein>
<dbReference type="EMBL" id="PGGS01000342">
    <property type="protein sequence ID" value="PNH05011.1"/>
    <property type="molecule type" value="Genomic_DNA"/>
</dbReference>
<comment type="caution">
    <text evidence="4">The sequence shown here is derived from an EMBL/GenBank/DDBJ whole genome shotgun (WGS) entry which is preliminary data.</text>
</comment>
<evidence type="ECO:0000259" key="3">
    <source>
        <dbReference type="Pfam" id="PF14901"/>
    </source>
</evidence>
<keyword evidence="2" id="KW-0812">Transmembrane</keyword>
<evidence type="ECO:0000256" key="1">
    <source>
        <dbReference type="SAM" id="MobiDB-lite"/>
    </source>
</evidence>